<gene>
    <name evidence="3" type="ORF">CEY02_13845</name>
</gene>
<dbReference type="OrthoDB" id="1698671at2"/>
<name>A0A2A5ITB7_BACPU</name>
<feature type="domain" description="YqbQ/XkdQ" evidence="2">
    <location>
        <begin position="20"/>
        <end position="219"/>
    </location>
</feature>
<feature type="compositionally biased region" description="Basic residues" evidence="1">
    <location>
        <begin position="236"/>
        <end position="247"/>
    </location>
</feature>
<dbReference type="Pfam" id="PF24032">
    <property type="entry name" value="YQBQ"/>
    <property type="match status" value="2"/>
</dbReference>
<dbReference type="Proteomes" id="UP000228754">
    <property type="component" value="Unassembled WGS sequence"/>
</dbReference>
<feature type="domain" description="YqbQ/XkdQ" evidence="2">
    <location>
        <begin position="252"/>
        <end position="356"/>
    </location>
</feature>
<feature type="compositionally biased region" description="Basic and acidic residues" evidence="1">
    <location>
        <begin position="215"/>
        <end position="235"/>
    </location>
</feature>
<dbReference type="SUPFAM" id="SSF69279">
    <property type="entry name" value="Phage tail proteins"/>
    <property type="match status" value="1"/>
</dbReference>
<evidence type="ECO:0000313" key="4">
    <source>
        <dbReference type="Proteomes" id="UP000228754"/>
    </source>
</evidence>
<evidence type="ECO:0000313" key="3">
    <source>
        <dbReference type="EMBL" id="PCK20259.1"/>
    </source>
</evidence>
<dbReference type="InterPro" id="IPR056937">
    <property type="entry name" value="YqbQ/XkdQ"/>
</dbReference>
<dbReference type="AlphaFoldDB" id="A0A2A5ITB7"/>
<sequence length="368" mass="42064">MIELFAVRSGIMYELVTESVTLRGQRYQAPRSIQATIVTKQGSQKYYSIKEGDTVLFKWKGKELFRGTVFARTPKDEKLTFTAYDMLQYLVKNQDVYVFANKRADQIMKRLGQDFQIPMTSITNTGHVIKSLVFKNDTSLYDIILQALRETKKQTGRNYQIYSAKGKMGLRAWPDPSEVWVIESGVNLIDYQYSTSIEETATRVKMRATHVEKIKVLKKEKKKSESTQKDTDKNKKTTKPKKPKKPKMITQKKEIEMLAVANDSSARSKYGILQHVERVSGEINQAQLQKRADVRLAQKKGVKKELKSIQALGISGLQSGMPIRIIIPDIGIKKTYWIDQDSHEFKGTKHTMTIDVVEKNTIPTGNQS</sequence>
<reference evidence="3 4" key="1">
    <citation type="submission" date="2017-06" db="EMBL/GenBank/DDBJ databases">
        <title>Draft Genome Sequence of Bacillus sp Strain 36R Isolated from saline sediment at Atanasia, Sonora, Mexico.</title>
        <authorList>
            <person name="Sanchez Diaz R."/>
            <person name="Quiroz Macias M.E."/>
            <person name="Ibarra Gamez J.C."/>
            <person name="Enciso Ibarra J."/>
            <person name="Gomez Gil B."/>
            <person name="Galaviz Silva L."/>
        </authorList>
    </citation>
    <scope>NUCLEOTIDE SEQUENCE [LARGE SCALE GENOMIC DNA]</scope>
    <source>
        <strain evidence="3 4">36R_ATNSAL</strain>
    </source>
</reference>
<evidence type="ECO:0000256" key="1">
    <source>
        <dbReference type="SAM" id="MobiDB-lite"/>
    </source>
</evidence>
<comment type="caution">
    <text evidence="3">The sequence shown here is derived from an EMBL/GenBank/DDBJ whole genome shotgun (WGS) entry which is preliminary data.</text>
</comment>
<evidence type="ECO:0000259" key="2">
    <source>
        <dbReference type="Pfam" id="PF24032"/>
    </source>
</evidence>
<organism evidence="3 4">
    <name type="scientific">Bacillus pumilus</name>
    <name type="common">Bacillus mesentericus</name>
    <dbReference type="NCBI Taxonomy" id="1408"/>
    <lineage>
        <taxon>Bacteria</taxon>
        <taxon>Bacillati</taxon>
        <taxon>Bacillota</taxon>
        <taxon>Bacilli</taxon>
        <taxon>Bacillales</taxon>
        <taxon>Bacillaceae</taxon>
        <taxon>Bacillus</taxon>
    </lineage>
</organism>
<dbReference type="EMBL" id="NKHG01000100">
    <property type="protein sequence ID" value="PCK20259.1"/>
    <property type="molecule type" value="Genomic_DNA"/>
</dbReference>
<protein>
    <submittedName>
        <fullName evidence="3">Phage portal protein</fullName>
    </submittedName>
</protein>
<proteinExistence type="predicted"/>
<accession>A0A2A5ITB7</accession>
<feature type="region of interest" description="Disordered" evidence="1">
    <location>
        <begin position="215"/>
        <end position="249"/>
    </location>
</feature>